<gene>
    <name evidence="2" type="ORF">A2W14_05160</name>
</gene>
<evidence type="ECO:0008006" key="4">
    <source>
        <dbReference type="Google" id="ProtNLM"/>
    </source>
</evidence>
<keyword evidence="1" id="KW-1133">Transmembrane helix</keyword>
<feature type="transmembrane region" description="Helical" evidence="1">
    <location>
        <begin position="7"/>
        <end position="24"/>
    </location>
</feature>
<dbReference type="Proteomes" id="UP000176665">
    <property type="component" value="Unassembled WGS sequence"/>
</dbReference>
<dbReference type="EMBL" id="MFJA01000068">
    <property type="protein sequence ID" value="OGG02249.1"/>
    <property type="molecule type" value="Genomic_DNA"/>
</dbReference>
<feature type="transmembrane region" description="Helical" evidence="1">
    <location>
        <begin position="89"/>
        <end position="110"/>
    </location>
</feature>
<dbReference type="AlphaFoldDB" id="A0A1F5YPY0"/>
<feature type="transmembrane region" description="Helical" evidence="1">
    <location>
        <begin position="30"/>
        <end position="46"/>
    </location>
</feature>
<evidence type="ECO:0000313" key="3">
    <source>
        <dbReference type="Proteomes" id="UP000176665"/>
    </source>
</evidence>
<protein>
    <recommendedName>
        <fullName evidence="4">Phage holin family protein</fullName>
    </recommendedName>
</protein>
<dbReference type="PANTHER" id="PTHR37309">
    <property type="entry name" value="SLR0284 PROTEIN"/>
    <property type="match status" value="1"/>
</dbReference>
<proteinExistence type="predicted"/>
<keyword evidence="1" id="KW-0472">Membrane</keyword>
<name>A0A1F5YPY0_9BACT</name>
<dbReference type="Pfam" id="PF04020">
    <property type="entry name" value="Phage_holin_4_2"/>
    <property type="match status" value="1"/>
</dbReference>
<accession>A0A1F5YPY0</accession>
<dbReference type="InterPro" id="IPR007165">
    <property type="entry name" value="Phage_holin_4_2"/>
</dbReference>
<evidence type="ECO:0000256" key="1">
    <source>
        <dbReference type="SAM" id="Phobius"/>
    </source>
</evidence>
<evidence type="ECO:0000313" key="2">
    <source>
        <dbReference type="EMBL" id="OGG02249.1"/>
    </source>
</evidence>
<sequence length="111" mass="12150">MKFLIDLLIRAMVLLLTAYLLPGFKIDSYTTALFIAIVLAILNILVKPLLIILTLPVTILTLGLFYFVINAILLVIASKFIDGFKIDSFTTAIIASIIIAIISALVNSIIK</sequence>
<keyword evidence="1" id="KW-0812">Transmembrane</keyword>
<dbReference type="PANTHER" id="PTHR37309:SF1">
    <property type="entry name" value="SLR0284 PROTEIN"/>
    <property type="match status" value="1"/>
</dbReference>
<feature type="transmembrane region" description="Helical" evidence="1">
    <location>
        <begin position="53"/>
        <end position="77"/>
    </location>
</feature>
<reference evidence="2 3" key="1">
    <citation type="journal article" date="2016" name="Nat. Commun.">
        <title>Thousands of microbial genomes shed light on interconnected biogeochemical processes in an aquifer system.</title>
        <authorList>
            <person name="Anantharaman K."/>
            <person name="Brown C.T."/>
            <person name="Hug L.A."/>
            <person name="Sharon I."/>
            <person name="Castelle C.J."/>
            <person name="Probst A.J."/>
            <person name="Thomas B.C."/>
            <person name="Singh A."/>
            <person name="Wilkins M.J."/>
            <person name="Karaoz U."/>
            <person name="Brodie E.L."/>
            <person name="Williams K.H."/>
            <person name="Hubbard S.S."/>
            <person name="Banfield J.F."/>
        </authorList>
    </citation>
    <scope>NUCLEOTIDE SEQUENCE [LARGE SCALE GENOMIC DNA]</scope>
</reference>
<dbReference type="STRING" id="1798371.A2W14_05160"/>
<comment type="caution">
    <text evidence="2">The sequence shown here is derived from an EMBL/GenBank/DDBJ whole genome shotgun (WGS) entry which is preliminary data.</text>
</comment>
<organism evidence="2 3">
    <name type="scientific">Candidatus Gottesmanbacteria bacterium RBG_16_37_8</name>
    <dbReference type="NCBI Taxonomy" id="1798371"/>
    <lineage>
        <taxon>Bacteria</taxon>
        <taxon>Candidatus Gottesmaniibacteriota</taxon>
    </lineage>
</organism>